<dbReference type="EMBL" id="BMDP01000003">
    <property type="protein sequence ID" value="GGI54918.1"/>
    <property type="molecule type" value="Genomic_DNA"/>
</dbReference>
<feature type="region of interest" description="Disordered" evidence="1">
    <location>
        <begin position="38"/>
        <end position="57"/>
    </location>
</feature>
<feature type="compositionally biased region" description="Basic and acidic residues" evidence="1">
    <location>
        <begin position="144"/>
        <end position="158"/>
    </location>
</feature>
<comment type="caution">
    <text evidence="2">The sequence shown here is derived from an EMBL/GenBank/DDBJ whole genome shotgun (WGS) entry which is preliminary data.</text>
</comment>
<feature type="compositionally biased region" description="Polar residues" evidence="1">
    <location>
        <begin position="88"/>
        <end position="108"/>
    </location>
</feature>
<evidence type="ECO:0000313" key="3">
    <source>
        <dbReference type="Proteomes" id="UP000627205"/>
    </source>
</evidence>
<name>A0A8J3F9R2_9BURK</name>
<reference evidence="2" key="2">
    <citation type="submission" date="2020-09" db="EMBL/GenBank/DDBJ databases">
        <authorList>
            <person name="Sun Q."/>
            <person name="Sedlacek I."/>
        </authorList>
    </citation>
    <scope>NUCLEOTIDE SEQUENCE</scope>
    <source>
        <strain evidence="2">CCM 7664</strain>
    </source>
</reference>
<dbReference type="Proteomes" id="UP000627205">
    <property type="component" value="Unassembled WGS sequence"/>
</dbReference>
<protein>
    <submittedName>
        <fullName evidence="2">Uncharacterized protein</fullName>
    </submittedName>
</protein>
<accession>A0A8J3F9R2</accession>
<feature type="compositionally biased region" description="Low complexity" evidence="1">
    <location>
        <begin position="63"/>
        <end position="80"/>
    </location>
</feature>
<reference evidence="2" key="1">
    <citation type="journal article" date="2014" name="Int. J. Syst. Evol. Microbiol.">
        <title>Complete genome sequence of Corynebacterium casei LMG S-19264T (=DSM 44701T), isolated from a smear-ripened cheese.</title>
        <authorList>
            <consortium name="US DOE Joint Genome Institute (JGI-PGF)"/>
            <person name="Walter F."/>
            <person name="Albersmeier A."/>
            <person name="Kalinowski J."/>
            <person name="Ruckert C."/>
        </authorList>
    </citation>
    <scope>NUCLEOTIDE SEQUENCE</scope>
    <source>
        <strain evidence="2">CCM 7664</strain>
    </source>
</reference>
<organism evidence="2 3">
    <name type="scientific">Oxalicibacterium solurbis</name>
    <dbReference type="NCBI Taxonomy" id="69280"/>
    <lineage>
        <taxon>Bacteria</taxon>
        <taxon>Pseudomonadati</taxon>
        <taxon>Pseudomonadota</taxon>
        <taxon>Betaproteobacteria</taxon>
        <taxon>Burkholderiales</taxon>
        <taxon>Oxalobacteraceae</taxon>
        <taxon>Oxalicibacterium</taxon>
    </lineage>
</organism>
<keyword evidence="3" id="KW-1185">Reference proteome</keyword>
<gene>
    <name evidence="2" type="ORF">GCM10011430_20920</name>
</gene>
<evidence type="ECO:0000313" key="2">
    <source>
        <dbReference type="EMBL" id="GGI54918.1"/>
    </source>
</evidence>
<proteinExistence type="predicted"/>
<feature type="region of interest" description="Disordered" evidence="1">
    <location>
        <begin position="63"/>
        <end position="161"/>
    </location>
</feature>
<sequence length="281" mass="31189">MHMKSQPLLANPRKRAAIGLALSLLLHALLIFRFATQPPPPKDINEPGPKGNMPLTVRLLPMSRPSSQSAATPPAPAQRSVLAPPPTAKQQPRQKQKSTVAQKKQSAPKTALDKSLPPEKTASKKLPPNADISDMLAAARDRRRAAGIEDPDSSKQEPQDDSAIARANVQQMLQMQSHGQQEAGGVFQITYKGARTAEFIFRGWNVRRRTDTRQLIQVDAGLNGDVDTAIVRRMIELIRQTERGDFHWESRRLGRVVVLSARPQDSAELEDFLKKEFRLAQ</sequence>
<evidence type="ECO:0000256" key="1">
    <source>
        <dbReference type="SAM" id="MobiDB-lite"/>
    </source>
</evidence>
<dbReference type="AlphaFoldDB" id="A0A8J3F9R2"/>